<evidence type="ECO:0000256" key="2">
    <source>
        <dbReference type="ARBA" id="ARBA00022771"/>
    </source>
</evidence>
<dbReference type="Gene3D" id="6.10.140.2220">
    <property type="match status" value="1"/>
</dbReference>
<accession>A0AAW0DQL7</accession>
<dbReference type="InterPro" id="IPR001214">
    <property type="entry name" value="SET_dom"/>
</dbReference>
<dbReference type="Gene3D" id="2.170.270.10">
    <property type="entry name" value="SET domain"/>
    <property type="match status" value="1"/>
</dbReference>
<evidence type="ECO:0000256" key="4">
    <source>
        <dbReference type="PROSITE-ProRule" id="PRU00134"/>
    </source>
</evidence>
<organism evidence="7 8">
    <name type="scientific">Favolaschia claudopus</name>
    <dbReference type="NCBI Taxonomy" id="2862362"/>
    <lineage>
        <taxon>Eukaryota</taxon>
        <taxon>Fungi</taxon>
        <taxon>Dikarya</taxon>
        <taxon>Basidiomycota</taxon>
        <taxon>Agaricomycotina</taxon>
        <taxon>Agaricomycetes</taxon>
        <taxon>Agaricomycetidae</taxon>
        <taxon>Agaricales</taxon>
        <taxon>Marasmiineae</taxon>
        <taxon>Mycenaceae</taxon>
        <taxon>Favolaschia</taxon>
    </lineage>
</organism>
<sequence length="362" mass="40691">MVQLCDNSDCSNAGTKTCSKCKQKNYCSVECQRKDWFAHKRDCQPRREFPRIAIIDIPGKGKGVVALERIPRGTLIVAEKPRIILPTEPAASKAAYQATLSRLSSDDITFILSFPYLGQAPARHIYDHINHRDRHFVPLGPGMCGLCETICRINHTCSSPKGGPNANYTWKETAEREELYAIKDIQANQEIEVSYISRSCATYKDPSTHLPELYGFHCRCPGCSRSPAERRASEQKIRAFNAFSKQLPKRVLLGPNRNPLAILTDIEAQILIICGEGFKDGAVQCAIDAFEICACYEDTASAREWYTLVRDYRALYRGRSSSDYIEAASIVEDPRQTEGWGAENRKMKLRGPSKRVVEAFDV</sequence>
<dbReference type="EMBL" id="JAWWNJ010000006">
    <property type="protein sequence ID" value="KAK7053565.1"/>
    <property type="molecule type" value="Genomic_DNA"/>
</dbReference>
<dbReference type="PANTHER" id="PTHR47332:SF4">
    <property type="entry name" value="SET DOMAIN-CONTAINING PROTEIN 5"/>
    <property type="match status" value="1"/>
</dbReference>
<dbReference type="PANTHER" id="PTHR47332">
    <property type="entry name" value="SET DOMAIN-CONTAINING PROTEIN 5"/>
    <property type="match status" value="1"/>
</dbReference>
<evidence type="ECO:0000313" key="8">
    <source>
        <dbReference type="Proteomes" id="UP001362999"/>
    </source>
</evidence>
<protein>
    <submittedName>
        <fullName evidence="7">SET domain-containing protein</fullName>
    </submittedName>
</protein>
<feature type="domain" description="SET" evidence="5">
    <location>
        <begin position="50"/>
        <end position="196"/>
    </location>
</feature>
<evidence type="ECO:0000259" key="6">
    <source>
        <dbReference type="PROSITE" id="PS50865"/>
    </source>
</evidence>
<dbReference type="InterPro" id="IPR046341">
    <property type="entry name" value="SET_dom_sf"/>
</dbReference>
<name>A0AAW0DQL7_9AGAR</name>
<dbReference type="SUPFAM" id="SSF144232">
    <property type="entry name" value="HIT/MYND zinc finger-like"/>
    <property type="match status" value="1"/>
</dbReference>
<reference evidence="7 8" key="1">
    <citation type="journal article" date="2024" name="J Genomics">
        <title>Draft genome sequencing and assembly of Favolaschia claudopus CIRM-BRFM 2984 isolated from oak limbs.</title>
        <authorList>
            <person name="Navarro D."/>
            <person name="Drula E."/>
            <person name="Chaduli D."/>
            <person name="Cazenave R."/>
            <person name="Ahrendt S."/>
            <person name="Wang J."/>
            <person name="Lipzen A."/>
            <person name="Daum C."/>
            <person name="Barry K."/>
            <person name="Grigoriev I.V."/>
            <person name="Favel A."/>
            <person name="Rosso M.N."/>
            <person name="Martin F."/>
        </authorList>
    </citation>
    <scope>NUCLEOTIDE SEQUENCE [LARGE SCALE GENOMIC DNA]</scope>
    <source>
        <strain evidence="7 8">CIRM-BRFM 2984</strain>
    </source>
</reference>
<dbReference type="InterPro" id="IPR002893">
    <property type="entry name" value="Znf_MYND"/>
</dbReference>
<evidence type="ECO:0000256" key="3">
    <source>
        <dbReference type="ARBA" id="ARBA00022833"/>
    </source>
</evidence>
<dbReference type="PROSITE" id="PS50280">
    <property type="entry name" value="SET"/>
    <property type="match status" value="1"/>
</dbReference>
<keyword evidence="3" id="KW-0862">Zinc</keyword>
<keyword evidence="2 4" id="KW-0863">Zinc-finger</keyword>
<gene>
    <name evidence="7" type="ORF">R3P38DRAFT_1461177</name>
</gene>
<dbReference type="GO" id="GO:0008270">
    <property type="term" value="F:zinc ion binding"/>
    <property type="evidence" value="ECO:0007669"/>
    <property type="project" value="UniProtKB-KW"/>
</dbReference>
<dbReference type="PROSITE" id="PS50865">
    <property type="entry name" value="ZF_MYND_2"/>
    <property type="match status" value="1"/>
</dbReference>
<dbReference type="SUPFAM" id="SSF82199">
    <property type="entry name" value="SET domain"/>
    <property type="match status" value="1"/>
</dbReference>
<dbReference type="InterPro" id="IPR053185">
    <property type="entry name" value="SET_domain_protein"/>
</dbReference>
<keyword evidence="8" id="KW-1185">Reference proteome</keyword>
<dbReference type="CDD" id="cd20071">
    <property type="entry name" value="SET_SMYD"/>
    <property type="match status" value="1"/>
</dbReference>
<dbReference type="PROSITE" id="PS01360">
    <property type="entry name" value="ZF_MYND_1"/>
    <property type="match status" value="1"/>
</dbReference>
<evidence type="ECO:0000256" key="1">
    <source>
        <dbReference type="ARBA" id="ARBA00022723"/>
    </source>
</evidence>
<dbReference type="Pfam" id="PF00856">
    <property type="entry name" value="SET"/>
    <property type="match status" value="1"/>
</dbReference>
<proteinExistence type="predicted"/>
<evidence type="ECO:0000313" key="7">
    <source>
        <dbReference type="EMBL" id="KAK7053565.1"/>
    </source>
</evidence>
<evidence type="ECO:0000259" key="5">
    <source>
        <dbReference type="PROSITE" id="PS50280"/>
    </source>
</evidence>
<comment type="caution">
    <text evidence="7">The sequence shown here is derived from an EMBL/GenBank/DDBJ whole genome shotgun (WGS) entry which is preliminary data.</text>
</comment>
<dbReference type="AlphaFoldDB" id="A0AAW0DQL7"/>
<dbReference type="Pfam" id="PF01753">
    <property type="entry name" value="zf-MYND"/>
    <property type="match status" value="1"/>
</dbReference>
<keyword evidence="1" id="KW-0479">Metal-binding</keyword>
<feature type="domain" description="MYND-type" evidence="6">
    <location>
        <begin position="5"/>
        <end position="43"/>
    </location>
</feature>
<dbReference type="Proteomes" id="UP001362999">
    <property type="component" value="Unassembled WGS sequence"/>
</dbReference>